<comment type="caution">
    <text evidence="7">The sequence shown here is derived from an EMBL/GenBank/DDBJ whole genome shotgun (WGS) entry which is preliminary data.</text>
</comment>
<organism evidence="7 8">
    <name type="scientific">Siphonobacter curvatus</name>
    <dbReference type="NCBI Taxonomy" id="2094562"/>
    <lineage>
        <taxon>Bacteria</taxon>
        <taxon>Pseudomonadati</taxon>
        <taxon>Bacteroidota</taxon>
        <taxon>Cytophagia</taxon>
        <taxon>Cytophagales</taxon>
        <taxon>Cytophagaceae</taxon>
        <taxon>Siphonobacter</taxon>
    </lineage>
</organism>
<evidence type="ECO:0000256" key="5">
    <source>
        <dbReference type="ARBA" id="ARBA00023163"/>
    </source>
</evidence>
<proteinExistence type="predicted"/>
<dbReference type="Proteomes" id="UP000239590">
    <property type="component" value="Unassembled WGS sequence"/>
</dbReference>
<sequence length="282" mass="31899">MKRFLSNESLLAQQFEANHWPMSVNRDPSYSYEIVLIQAGSGSYQVNGNQSRYQVGDVFFLGPSDRYSFKISQKTCFYSLLFSIPYVASLMPTAGQGWPYVVDYSVPLSGTLISNSSEQRSLLALVEIILAEQQLHGVLANSVVESLMKTILSLLDRYLAQHSVSESARSVSPSAFIQRVLTYIGQHITEPQLLRMENMAEVFNYSASHLAALFKQQVGESIQQYIIQYKLNRVATRLSLSTLTISQIADEFGFSDVCHLNKLFKRHYQYTPTDYRRSLAVS</sequence>
<dbReference type="PROSITE" id="PS00041">
    <property type="entry name" value="HTH_ARAC_FAMILY_1"/>
    <property type="match status" value="1"/>
</dbReference>
<keyword evidence="1" id="KW-0963">Cytoplasm</keyword>
<dbReference type="AlphaFoldDB" id="A0A2S7IJI4"/>
<dbReference type="PANTHER" id="PTHR46796">
    <property type="entry name" value="HTH-TYPE TRANSCRIPTIONAL ACTIVATOR RHAS-RELATED"/>
    <property type="match status" value="1"/>
</dbReference>
<dbReference type="OrthoDB" id="2569619at2"/>
<evidence type="ECO:0000256" key="1">
    <source>
        <dbReference type="ARBA" id="ARBA00022490"/>
    </source>
</evidence>
<dbReference type="EMBL" id="PTRA01000002">
    <property type="protein sequence ID" value="PQA56734.1"/>
    <property type="molecule type" value="Genomic_DNA"/>
</dbReference>
<keyword evidence="8" id="KW-1185">Reference proteome</keyword>
<evidence type="ECO:0000256" key="3">
    <source>
        <dbReference type="ARBA" id="ARBA00023125"/>
    </source>
</evidence>
<keyword evidence="4" id="KW-0010">Activator</keyword>
<keyword evidence="2" id="KW-0805">Transcription regulation</keyword>
<evidence type="ECO:0000313" key="8">
    <source>
        <dbReference type="Proteomes" id="UP000239590"/>
    </source>
</evidence>
<accession>A0A2S7IJI4</accession>
<dbReference type="InterPro" id="IPR018060">
    <property type="entry name" value="HTH_AraC"/>
</dbReference>
<dbReference type="RefSeq" id="WP_104714190.1">
    <property type="nucleotide sequence ID" value="NZ_PTRA01000002.1"/>
</dbReference>
<evidence type="ECO:0000259" key="6">
    <source>
        <dbReference type="PROSITE" id="PS01124"/>
    </source>
</evidence>
<reference evidence="8" key="1">
    <citation type="submission" date="2018-02" db="EMBL/GenBank/DDBJ databases">
        <title>Genome sequencing of Solimonas sp. HR-BB.</title>
        <authorList>
            <person name="Lee Y."/>
            <person name="Jeon C.O."/>
        </authorList>
    </citation>
    <scope>NUCLEOTIDE SEQUENCE [LARGE SCALE GENOMIC DNA]</scope>
    <source>
        <strain evidence="8">HR-U</strain>
    </source>
</reference>
<dbReference type="SMART" id="SM00342">
    <property type="entry name" value="HTH_ARAC"/>
    <property type="match status" value="1"/>
</dbReference>
<dbReference type="Pfam" id="PF12833">
    <property type="entry name" value="HTH_18"/>
    <property type="match status" value="1"/>
</dbReference>
<evidence type="ECO:0000256" key="4">
    <source>
        <dbReference type="ARBA" id="ARBA00023159"/>
    </source>
</evidence>
<evidence type="ECO:0000256" key="2">
    <source>
        <dbReference type="ARBA" id="ARBA00023015"/>
    </source>
</evidence>
<dbReference type="InterPro" id="IPR009057">
    <property type="entry name" value="Homeodomain-like_sf"/>
</dbReference>
<dbReference type="Pfam" id="PF02311">
    <property type="entry name" value="AraC_binding"/>
    <property type="match status" value="1"/>
</dbReference>
<keyword evidence="5" id="KW-0804">Transcription</keyword>
<dbReference type="Gene3D" id="1.10.10.60">
    <property type="entry name" value="Homeodomain-like"/>
    <property type="match status" value="2"/>
</dbReference>
<dbReference type="PANTHER" id="PTHR46796:SF13">
    <property type="entry name" value="HTH-TYPE TRANSCRIPTIONAL ACTIVATOR RHAS"/>
    <property type="match status" value="1"/>
</dbReference>
<dbReference type="GO" id="GO:0003700">
    <property type="term" value="F:DNA-binding transcription factor activity"/>
    <property type="evidence" value="ECO:0007669"/>
    <property type="project" value="InterPro"/>
</dbReference>
<feature type="domain" description="HTH araC/xylS-type" evidence="6">
    <location>
        <begin position="178"/>
        <end position="278"/>
    </location>
</feature>
<dbReference type="PROSITE" id="PS01124">
    <property type="entry name" value="HTH_ARAC_FAMILY_2"/>
    <property type="match status" value="1"/>
</dbReference>
<dbReference type="InterPro" id="IPR003313">
    <property type="entry name" value="AraC-bd"/>
</dbReference>
<dbReference type="SUPFAM" id="SSF51215">
    <property type="entry name" value="Regulatory protein AraC"/>
    <property type="match status" value="1"/>
</dbReference>
<keyword evidence="3" id="KW-0238">DNA-binding</keyword>
<protein>
    <submittedName>
        <fullName evidence="7">AraC family transcriptional regulator</fullName>
    </submittedName>
</protein>
<dbReference type="SUPFAM" id="SSF46689">
    <property type="entry name" value="Homeodomain-like"/>
    <property type="match status" value="2"/>
</dbReference>
<dbReference type="InterPro" id="IPR037923">
    <property type="entry name" value="HTH-like"/>
</dbReference>
<dbReference type="InterPro" id="IPR050204">
    <property type="entry name" value="AraC_XylS_family_regulators"/>
</dbReference>
<dbReference type="GO" id="GO:0043565">
    <property type="term" value="F:sequence-specific DNA binding"/>
    <property type="evidence" value="ECO:0007669"/>
    <property type="project" value="InterPro"/>
</dbReference>
<evidence type="ECO:0000313" key="7">
    <source>
        <dbReference type="EMBL" id="PQA56734.1"/>
    </source>
</evidence>
<dbReference type="InterPro" id="IPR018062">
    <property type="entry name" value="HTH_AraC-typ_CS"/>
</dbReference>
<name>A0A2S7IJI4_9BACT</name>
<gene>
    <name evidence="7" type="ORF">C5O19_15425</name>
</gene>